<dbReference type="GO" id="GO:0030638">
    <property type="term" value="P:polyketide metabolic process"/>
    <property type="evidence" value="ECO:0007669"/>
    <property type="project" value="InterPro"/>
</dbReference>
<organism evidence="1 2">
    <name type="scientific">Amycolatopsis balhimycina DSM 5908</name>
    <dbReference type="NCBI Taxonomy" id="1081091"/>
    <lineage>
        <taxon>Bacteria</taxon>
        <taxon>Bacillati</taxon>
        <taxon>Actinomycetota</taxon>
        <taxon>Actinomycetes</taxon>
        <taxon>Pseudonocardiales</taxon>
        <taxon>Pseudonocardiaceae</taxon>
        <taxon>Amycolatopsis</taxon>
    </lineage>
</organism>
<gene>
    <name evidence="1" type="ORF">DMA12_46565</name>
</gene>
<dbReference type="InterPro" id="IPR032710">
    <property type="entry name" value="NTF2-like_dom_sf"/>
</dbReference>
<protein>
    <submittedName>
        <fullName evidence="1">Ester cyclase</fullName>
    </submittedName>
</protein>
<accession>A0A428VVK0</accession>
<dbReference type="Proteomes" id="UP000286716">
    <property type="component" value="Unassembled WGS sequence"/>
</dbReference>
<dbReference type="Pfam" id="PF07366">
    <property type="entry name" value="SnoaL"/>
    <property type="match status" value="1"/>
</dbReference>
<name>A0A428VVK0_AMYBA</name>
<dbReference type="InterPro" id="IPR009959">
    <property type="entry name" value="Cyclase_SnoaL-like"/>
</dbReference>
<dbReference type="EMBL" id="QHHU01000123">
    <property type="protein sequence ID" value="RSM34870.1"/>
    <property type="molecule type" value="Genomic_DNA"/>
</dbReference>
<evidence type="ECO:0000313" key="2">
    <source>
        <dbReference type="Proteomes" id="UP000286716"/>
    </source>
</evidence>
<dbReference type="OrthoDB" id="5181013at2"/>
<keyword evidence="2" id="KW-1185">Reference proteome</keyword>
<evidence type="ECO:0000313" key="1">
    <source>
        <dbReference type="EMBL" id="RSM34870.1"/>
    </source>
</evidence>
<reference evidence="1 2" key="1">
    <citation type="submission" date="2018-05" db="EMBL/GenBank/DDBJ databases">
        <title>Evolution of GPA BGCs.</title>
        <authorList>
            <person name="Waglechner N."/>
            <person name="Wright G.D."/>
        </authorList>
    </citation>
    <scope>NUCLEOTIDE SEQUENCE [LARGE SCALE GENOMIC DNA]</scope>
    <source>
        <strain evidence="1 2">DSM 5908</strain>
    </source>
</reference>
<comment type="caution">
    <text evidence="1">The sequence shown here is derived from an EMBL/GenBank/DDBJ whole genome shotgun (WGS) entry which is preliminary data.</text>
</comment>
<dbReference type="Gene3D" id="3.10.450.50">
    <property type="match status" value="1"/>
</dbReference>
<dbReference type="SUPFAM" id="SSF54427">
    <property type="entry name" value="NTF2-like"/>
    <property type="match status" value="1"/>
</dbReference>
<proteinExistence type="predicted"/>
<sequence length="139" mass="15309">MEVAVTPSAVHARLIELWTAGRYAEGLRYIDPDVVDHRGGAGGDHHGIDAWRAKWEAMAAGDFFADFRDVTVRVEQNVADGEFSVNRYTSSGTQLSTGRSYAVTSMDMIRVRDGRVVEHWALMDVTARAAQLSPRSAGR</sequence>
<dbReference type="AlphaFoldDB" id="A0A428VVK0"/>